<dbReference type="PANTHER" id="PTHR43792">
    <property type="entry name" value="GNAT FAMILY, PUTATIVE (AFU_ORTHOLOGUE AFUA_3G00765)-RELATED-RELATED"/>
    <property type="match status" value="1"/>
</dbReference>
<organism evidence="5 6">
    <name type="scientific">Paenibacillus antibioticophila</name>
    <dbReference type="NCBI Taxonomy" id="1274374"/>
    <lineage>
        <taxon>Bacteria</taxon>
        <taxon>Bacillati</taxon>
        <taxon>Bacillota</taxon>
        <taxon>Bacilli</taxon>
        <taxon>Bacillales</taxon>
        <taxon>Paenibacillaceae</taxon>
        <taxon>Paenibacillus</taxon>
    </lineage>
</organism>
<dbReference type="GO" id="GO:0008999">
    <property type="term" value="F:protein-N-terminal-alanine acetyltransferase activity"/>
    <property type="evidence" value="ECO:0007669"/>
    <property type="project" value="TreeGrafter"/>
</dbReference>
<evidence type="ECO:0000313" key="5">
    <source>
        <dbReference type="EMBL" id="GIO39430.1"/>
    </source>
</evidence>
<dbReference type="Pfam" id="PF13302">
    <property type="entry name" value="Acetyltransf_3"/>
    <property type="match status" value="1"/>
</dbReference>
<evidence type="ECO:0000256" key="2">
    <source>
        <dbReference type="ARBA" id="ARBA00023315"/>
    </source>
</evidence>
<evidence type="ECO:0000256" key="3">
    <source>
        <dbReference type="ARBA" id="ARBA00038502"/>
    </source>
</evidence>
<evidence type="ECO:0000313" key="6">
    <source>
        <dbReference type="Proteomes" id="UP000681162"/>
    </source>
</evidence>
<accession>A0A920CH69</accession>
<keyword evidence="6" id="KW-1185">Reference proteome</keyword>
<dbReference type="PROSITE" id="PS51186">
    <property type="entry name" value="GNAT"/>
    <property type="match status" value="1"/>
</dbReference>
<dbReference type="SUPFAM" id="SSF55729">
    <property type="entry name" value="Acyl-CoA N-acyltransferases (Nat)"/>
    <property type="match status" value="1"/>
</dbReference>
<keyword evidence="2" id="KW-0012">Acyltransferase</keyword>
<dbReference type="EMBL" id="BORR01000021">
    <property type="protein sequence ID" value="GIO39430.1"/>
    <property type="molecule type" value="Genomic_DNA"/>
</dbReference>
<dbReference type="Proteomes" id="UP000681162">
    <property type="component" value="Unassembled WGS sequence"/>
</dbReference>
<keyword evidence="1" id="KW-0808">Transferase</keyword>
<evidence type="ECO:0000259" key="4">
    <source>
        <dbReference type="PROSITE" id="PS51186"/>
    </source>
</evidence>
<dbReference type="AlphaFoldDB" id="A0A920CH69"/>
<gene>
    <name evidence="5" type="primary">rimI_1</name>
    <name evidence="5" type="ORF">J41TS12_42910</name>
</gene>
<dbReference type="PANTHER" id="PTHR43792:SF8">
    <property type="entry name" value="[RIBOSOMAL PROTEIN US5]-ALANINE N-ACETYLTRANSFERASE"/>
    <property type="match status" value="1"/>
</dbReference>
<dbReference type="InterPro" id="IPR016181">
    <property type="entry name" value="Acyl_CoA_acyltransferase"/>
</dbReference>
<protein>
    <submittedName>
        <fullName evidence="5">Alanine acetyltransferase</fullName>
    </submittedName>
</protein>
<feature type="domain" description="N-acetyltransferase" evidence="4">
    <location>
        <begin position="11"/>
        <end position="182"/>
    </location>
</feature>
<comment type="caution">
    <text evidence="5">The sequence shown here is derived from an EMBL/GenBank/DDBJ whole genome shotgun (WGS) entry which is preliminary data.</text>
</comment>
<dbReference type="InterPro" id="IPR051531">
    <property type="entry name" value="N-acetyltransferase"/>
</dbReference>
<reference evidence="5 6" key="1">
    <citation type="submission" date="2021-03" db="EMBL/GenBank/DDBJ databases">
        <title>Antimicrobial resistance genes in bacteria isolated from Japanese honey, and their potential for conferring macrolide and lincosamide resistance in the American foulbrood pathogen Paenibacillus larvae.</title>
        <authorList>
            <person name="Okamoto M."/>
            <person name="Kumagai M."/>
            <person name="Kanamori H."/>
            <person name="Takamatsu D."/>
        </authorList>
    </citation>
    <scope>NUCLEOTIDE SEQUENCE [LARGE SCALE GENOMIC DNA]</scope>
    <source>
        <strain evidence="5 6">J41TS12</strain>
    </source>
</reference>
<comment type="similarity">
    <text evidence="3">Belongs to the acetyltransferase family. RimJ subfamily.</text>
</comment>
<evidence type="ECO:0000256" key="1">
    <source>
        <dbReference type="ARBA" id="ARBA00022679"/>
    </source>
</evidence>
<dbReference type="Gene3D" id="3.40.630.30">
    <property type="match status" value="1"/>
</dbReference>
<dbReference type="InterPro" id="IPR000182">
    <property type="entry name" value="GNAT_dom"/>
</dbReference>
<name>A0A920CH69_9BACL</name>
<dbReference type="GO" id="GO:0005737">
    <property type="term" value="C:cytoplasm"/>
    <property type="evidence" value="ECO:0007669"/>
    <property type="project" value="TreeGrafter"/>
</dbReference>
<sequence>MMKSILHSERLILKLLDENDAELVHAYLRRNKEFLQPWEPERSEEFYRLDTQKRALATEAEQHRSGELHKLWIFRKEQPESVIGSVTLSNIVYGVFQSCHLGYRLDTEQVNRGYMTEAVRLMIDYAFNGLGLHRVEANIMPRNEASLQVVRKLGFYEEGKAIKYLKINGTWEDHVHMVIRNSAME</sequence>
<proteinExistence type="inferred from homology"/>